<reference evidence="4" key="1">
    <citation type="submission" date="2023-07" db="EMBL/GenBank/DDBJ databases">
        <title>Whole genome shotgun sequence of Streptomyces spororaveus NBRC 15456.</title>
        <authorList>
            <person name="Komaki H."/>
            <person name="Tamura T."/>
        </authorList>
    </citation>
    <scope>NUCLEOTIDE SEQUENCE [LARGE SCALE GENOMIC DNA]</scope>
    <source>
        <strain evidence="4">NBRC 15456</strain>
    </source>
</reference>
<comment type="caution">
    <text evidence="3">The sequence shown here is derived from an EMBL/GenBank/DDBJ whole genome shotgun (WGS) entry which is preliminary data.</text>
</comment>
<dbReference type="SUPFAM" id="SSF47413">
    <property type="entry name" value="lambda repressor-like DNA-binding domains"/>
    <property type="match status" value="1"/>
</dbReference>
<dbReference type="InterPro" id="IPR001387">
    <property type="entry name" value="Cro/C1-type_HTH"/>
</dbReference>
<dbReference type="EMBL" id="BNED01000005">
    <property type="protein sequence ID" value="GHI79033.1"/>
    <property type="molecule type" value="Genomic_DNA"/>
</dbReference>
<dbReference type="InterPro" id="IPR041413">
    <property type="entry name" value="MLTR_LBD"/>
</dbReference>
<dbReference type="Gene3D" id="3.30.450.180">
    <property type="match status" value="1"/>
</dbReference>
<feature type="compositionally biased region" description="Polar residues" evidence="1">
    <location>
        <begin position="43"/>
        <end position="52"/>
    </location>
</feature>
<evidence type="ECO:0000259" key="2">
    <source>
        <dbReference type="SMART" id="SM00530"/>
    </source>
</evidence>
<dbReference type="Proteomes" id="UP000608522">
    <property type="component" value="Unassembled WGS sequence"/>
</dbReference>
<evidence type="ECO:0000313" key="3">
    <source>
        <dbReference type="EMBL" id="GHI79033.1"/>
    </source>
</evidence>
<dbReference type="PANTHER" id="PTHR35010:SF2">
    <property type="entry name" value="BLL4672 PROTEIN"/>
    <property type="match status" value="1"/>
</dbReference>
<dbReference type="CDD" id="cd00093">
    <property type="entry name" value="HTH_XRE"/>
    <property type="match status" value="1"/>
</dbReference>
<dbReference type="Pfam" id="PF17765">
    <property type="entry name" value="MLTR_LBD"/>
    <property type="match status" value="1"/>
</dbReference>
<accession>A0ABQ3TF54</accession>
<dbReference type="InterPro" id="IPR010982">
    <property type="entry name" value="Lambda_DNA-bd_dom_sf"/>
</dbReference>
<proteinExistence type="predicted"/>
<evidence type="ECO:0000256" key="1">
    <source>
        <dbReference type="SAM" id="MobiDB-lite"/>
    </source>
</evidence>
<organism evidence="3 4">
    <name type="scientific">Streptomyces spororaveus</name>
    <dbReference type="NCBI Taxonomy" id="284039"/>
    <lineage>
        <taxon>Bacteria</taxon>
        <taxon>Bacillati</taxon>
        <taxon>Actinomycetota</taxon>
        <taxon>Actinomycetes</taxon>
        <taxon>Kitasatosporales</taxon>
        <taxon>Streptomycetaceae</taxon>
        <taxon>Streptomyces</taxon>
    </lineage>
</organism>
<dbReference type="Pfam" id="PF13560">
    <property type="entry name" value="HTH_31"/>
    <property type="match status" value="1"/>
</dbReference>
<keyword evidence="4" id="KW-1185">Reference proteome</keyword>
<protein>
    <submittedName>
        <fullName evidence="3">Transcriptional regulator</fullName>
    </submittedName>
</protein>
<dbReference type="Gene3D" id="1.10.260.40">
    <property type="entry name" value="lambda repressor-like DNA-binding domains"/>
    <property type="match status" value="1"/>
</dbReference>
<sequence length="349" mass="38676">MIPAAAWGYQISSYPGTGGIWLRRAAVPHTGVVMPDDTDPANGPTSGSASSEAQRRTELGAFLRLRRERTTPEDAGISRGTRRRTPGLRREEVAQLSGVGVAWYTWLEQGRRINPSVQVLDAIARTLRLDRTERDHLYRLADIPGVPLDVSATQPQPPEHQTILDALIPLPATIVTARYDVLAFNDAYAALDPGLALLPAADRNVLWHLFTAEEHLQPLVEWEREVSFMVAQLRAESGRRLGDPHWTGFIRQFSETNGRFAEIWARHEVASSVTRRKSFWTVDGDEISVIATGFAMASTPDTKMWIYTPDDARSQRLLGLLVGRYQELGPAELLRRGARTGGAGRSSAH</sequence>
<evidence type="ECO:0000313" key="4">
    <source>
        <dbReference type="Proteomes" id="UP000608522"/>
    </source>
</evidence>
<name>A0ABQ3TF54_9ACTN</name>
<feature type="region of interest" description="Disordered" evidence="1">
    <location>
        <begin position="31"/>
        <end position="86"/>
    </location>
</feature>
<dbReference type="PANTHER" id="PTHR35010">
    <property type="entry name" value="BLL4672 PROTEIN-RELATED"/>
    <property type="match status" value="1"/>
</dbReference>
<dbReference type="SMART" id="SM00530">
    <property type="entry name" value="HTH_XRE"/>
    <property type="match status" value="1"/>
</dbReference>
<feature type="domain" description="HTH cro/C1-type" evidence="2">
    <location>
        <begin position="62"/>
        <end position="134"/>
    </location>
</feature>
<gene>
    <name evidence="3" type="ORF">Sspor_45940</name>
</gene>